<feature type="transmembrane region" description="Helical" evidence="1">
    <location>
        <begin position="341"/>
        <end position="364"/>
    </location>
</feature>
<sequence length="750" mass="83183">MRIWKWMLVALIIITVLPVSTAKAENQVELSVDLALGGIVKYSQWTQIIVTMTNHGEAFAGQIELGEKEGARHGTAVLSQSMQIGAGETKQLAFTVPGESLQQMNPGFLRVKKEGKEVGKKELPQVRYADGNVVAVLDGGSNTFHFLAGSNIEENQRRYAVERLKPELLPDESWLYKNIDVLAVGNLPNATLSANQIVVLKEWVKRGGVLILYAGENGSGVLPAFASELGVGTGAPAKQTQLDEIRALSGKSALSVDSLPVYDPRKPLFISRESGAGLLLFANYDIGAEPFASWQYNRDLWRAIFSKYKVVERFDRSNSQFAVDSTLLRLSQNIPDVKTPWVGTIILIWSIYLIVLAPCLYWGLKKLDRREWAWGIIPISAVLLTVGVYVVGRPFIVSADTAFHVNTINIADDELAEVQTASSFLAVSGGTFEVRSLPSFQTVPVSNHRNGGMAASGSMEADHSDNKVLRYDNVPYLSIRQATAMGVKTGIGSFASKLTIEQNRIKGTVSNHTTYPMDELYIELGRQRIDLGAAKPGETKQVDALLSNNYLSKQDFSAERDQRKRTDEERINELKDAIANSGQIGIRLIGINQAAIPVMEMEKPHRAHYWNVFQEKVTLLPASSGRIIYPYGTLPIDDTKVTGNVNYRDGLWVMEKGSVTFTLAVNRAPFTPKKVQIPFDQSVYHPFKKEIYRAKAGKWEELNKEKPLSLEQQLSDYLTIEGKLLIRFSNDTNSPLSMPEPFFQVEGVEN</sequence>
<reference evidence="2 3" key="1">
    <citation type="submission" date="2018-10" db="EMBL/GenBank/DDBJ databases">
        <title>Phylogenomics of Brevibacillus.</title>
        <authorList>
            <person name="Dunlap C."/>
        </authorList>
    </citation>
    <scope>NUCLEOTIDE SEQUENCE [LARGE SCALE GENOMIC DNA]</scope>
    <source>
        <strain evidence="2 3">JCM 15716</strain>
    </source>
</reference>
<dbReference type="EMBL" id="RHHQ01000004">
    <property type="protein sequence ID" value="RNB91703.1"/>
    <property type="molecule type" value="Genomic_DNA"/>
</dbReference>
<dbReference type="AlphaFoldDB" id="A0A3M8DU35"/>
<evidence type="ECO:0000313" key="2">
    <source>
        <dbReference type="EMBL" id="RNB91703.1"/>
    </source>
</evidence>
<comment type="caution">
    <text evidence="2">The sequence shown here is derived from an EMBL/GenBank/DDBJ whole genome shotgun (WGS) entry which is preliminary data.</text>
</comment>
<dbReference type="RefSeq" id="WP_122916366.1">
    <property type="nucleotide sequence ID" value="NZ_RHHQ01000004.1"/>
</dbReference>
<dbReference type="Gene3D" id="3.40.50.880">
    <property type="match status" value="1"/>
</dbReference>
<name>A0A3M8DU35_9BACL</name>
<keyword evidence="1" id="KW-1133">Transmembrane helix</keyword>
<protein>
    <recommendedName>
        <fullName evidence="4">DUF4350 domain-containing protein</fullName>
    </recommendedName>
</protein>
<gene>
    <name evidence="2" type="ORF">EDM56_02810</name>
</gene>
<evidence type="ECO:0000313" key="3">
    <source>
        <dbReference type="Proteomes" id="UP000271031"/>
    </source>
</evidence>
<evidence type="ECO:0000256" key="1">
    <source>
        <dbReference type="SAM" id="Phobius"/>
    </source>
</evidence>
<dbReference type="InterPro" id="IPR029062">
    <property type="entry name" value="Class_I_gatase-like"/>
</dbReference>
<accession>A0A3M8DU35</accession>
<keyword evidence="1" id="KW-0812">Transmembrane</keyword>
<proteinExistence type="predicted"/>
<keyword evidence="3" id="KW-1185">Reference proteome</keyword>
<feature type="transmembrane region" description="Helical" evidence="1">
    <location>
        <begin position="371"/>
        <end position="391"/>
    </location>
</feature>
<evidence type="ECO:0008006" key="4">
    <source>
        <dbReference type="Google" id="ProtNLM"/>
    </source>
</evidence>
<dbReference type="OrthoDB" id="137965at2"/>
<keyword evidence="1" id="KW-0472">Membrane</keyword>
<dbReference type="Proteomes" id="UP000271031">
    <property type="component" value="Unassembled WGS sequence"/>
</dbReference>
<organism evidence="2 3">
    <name type="scientific">Brevibacillus fluminis</name>
    <dbReference type="NCBI Taxonomy" id="511487"/>
    <lineage>
        <taxon>Bacteria</taxon>
        <taxon>Bacillati</taxon>
        <taxon>Bacillota</taxon>
        <taxon>Bacilli</taxon>
        <taxon>Bacillales</taxon>
        <taxon>Paenibacillaceae</taxon>
        <taxon>Brevibacillus</taxon>
    </lineage>
</organism>